<dbReference type="RefSeq" id="WP_075071769.1">
    <property type="nucleotide sequence ID" value="NZ_DF967972.1"/>
</dbReference>
<proteinExistence type="inferred from homology"/>
<feature type="domain" description="Survival protein SurE-like phosphatase/nucleotidase" evidence="6">
    <location>
        <begin position="8"/>
        <end position="201"/>
    </location>
</feature>
<dbReference type="HAMAP" id="MF_00060">
    <property type="entry name" value="SurE"/>
    <property type="match status" value="1"/>
</dbReference>
<feature type="binding site" evidence="5">
    <location>
        <position position="13"/>
    </location>
    <ligand>
        <name>a divalent metal cation</name>
        <dbReference type="ChEBI" id="CHEBI:60240"/>
    </ligand>
</feature>
<dbReference type="Pfam" id="PF01975">
    <property type="entry name" value="SurE"/>
    <property type="match status" value="1"/>
</dbReference>
<sequence length="272" mass="29584">MTKPRKQILLTNDDGIRSPGLWAAAKALAPLGFVTIAAPREQYSGAGRSLPVTSDGRITRQTLQIGSQQWTAYAIGGTPAQSVLHAVLEILPQPPDLVVSGINYGENVGSGITVSGTVGAALEGADFGIPAIAVSLELPSMDYTGYSEAIDFSVAGYFSYYFAKILLERPMPEDVDVLKIDVPANATPQTPWELTRMAHHHRYFEPFANRKGAMEDPGVIDVRIDVEPEDVPDNSDIYKLRFEHKVAVTPLSLDMTSRVDFKDLRGLLEKGE</sequence>
<name>A0A0S7B5B3_9CHLR</name>
<dbReference type="AlphaFoldDB" id="A0A0S7B5B3"/>
<dbReference type="EMBL" id="DF967972">
    <property type="protein sequence ID" value="GAP12332.1"/>
    <property type="molecule type" value="Genomic_DNA"/>
</dbReference>
<gene>
    <name evidence="5" type="primary">surE</name>
    <name evidence="7" type="ORF">LARV_00065</name>
</gene>
<evidence type="ECO:0000256" key="4">
    <source>
        <dbReference type="ARBA" id="ARBA00022801"/>
    </source>
</evidence>
<evidence type="ECO:0000256" key="5">
    <source>
        <dbReference type="HAMAP-Rule" id="MF_00060"/>
    </source>
</evidence>
<evidence type="ECO:0000313" key="8">
    <source>
        <dbReference type="Proteomes" id="UP000055060"/>
    </source>
</evidence>
<dbReference type="InterPro" id="IPR002828">
    <property type="entry name" value="SurE-like_Pase/nucleotidase"/>
</dbReference>
<keyword evidence="5" id="KW-0547">Nucleotide-binding</keyword>
<dbReference type="OrthoDB" id="9780815at2"/>
<feature type="binding site" evidence="5">
    <location>
        <position position="103"/>
    </location>
    <ligand>
        <name>a divalent metal cation</name>
        <dbReference type="ChEBI" id="CHEBI:60240"/>
    </ligand>
</feature>
<evidence type="ECO:0000313" key="7">
    <source>
        <dbReference type="EMBL" id="GAP12332.1"/>
    </source>
</evidence>
<dbReference type="STRING" id="360412.LARV_00065"/>
<evidence type="ECO:0000256" key="1">
    <source>
        <dbReference type="ARBA" id="ARBA00000815"/>
    </source>
</evidence>
<comment type="function">
    <text evidence="5">Nucleotidase that shows phosphatase activity on nucleoside 5'-monophosphates.</text>
</comment>
<dbReference type="GO" id="GO:0008253">
    <property type="term" value="F:5'-nucleotidase activity"/>
    <property type="evidence" value="ECO:0007669"/>
    <property type="project" value="UniProtKB-UniRule"/>
</dbReference>
<evidence type="ECO:0000256" key="2">
    <source>
        <dbReference type="ARBA" id="ARBA00011062"/>
    </source>
</evidence>
<reference evidence="7" key="1">
    <citation type="submission" date="2015-07" db="EMBL/GenBank/DDBJ databases">
        <title>Draft Genome Sequences of Anaerolinea thermolimosa IMO-1, Bellilinea caldifistulae GOMI-1, Leptolinea tardivitalis YMTK-2, Levilinea saccharolytica KIBI-1,Longilinea arvoryzae KOME-1, Previously Described as Members of the Anaerolineaceae (Chloroflexi).</title>
        <authorList>
            <person name="Sekiguchi Y."/>
            <person name="Ohashi A."/>
            <person name="Matsuura N."/>
            <person name="Tourlousse M.D."/>
        </authorList>
    </citation>
    <scope>NUCLEOTIDE SEQUENCE [LARGE SCALE GENOMIC DNA]</scope>
    <source>
        <strain evidence="7">KOME-1</strain>
    </source>
</reference>
<dbReference type="Gene3D" id="3.40.1210.10">
    <property type="entry name" value="Survival protein SurE-like phosphatase/nucleotidase"/>
    <property type="match status" value="1"/>
</dbReference>
<dbReference type="InterPro" id="IPR036523">
    <property type="entry name" value="SurE-like_sf"/>
</dbReference>
<dbReference type="PANTHER" id="PTHR30457">
    <property type="entry name" value="5'-NUCLEOTIDASE SURE"/>
    <property type="match status" value="1"/>
</dbReference>
<organism evidence="7">
    <name type="scientific">Longilinea arvoryzae</name>
    <dbReference type="NCBI Taxonomy" id="360412"/>
    <lineage>
        <taxon>Bacteria</taxon>
        <taxon>Bacillati</taxon>
        <taxon>Chloroflexota</taxon>
        <taxon>Anaerolineae</taxon>
        <taxon>Anaerolineales</taxon>
        <taxon>Anaerolineaceae</taxon>
        <taxon>Longilinea</taxon>
    </lineage>
</organism>
<keyword evidence="5" id="KW-0963">Cytoplasm</keyword>
<feature type="binding site" evidence="5">
    <location>
        <position position="14"/>
    </location>
    <ligand>
        <name>a divalent metal cation</name>
        <dbReference type="ChEBI" id="CHEBI:60240"/>
    </ligand>
</feature>
<dbReference type="SUPFAM" id="SSF64167">
    <property type="entry name" value="SurE-like"/>
    <property type="match status" value="1"/>
</dbReference>
<accession>A0A0S7B5B3</accession>
<dbReference type="PANTHER" id="PTHR30457:SF0">
    <property type="entry name" value="PHOSPHATASE, PUTATIVE (AFU_ORTHOLOGUE AFUA_4G01070)-RELATED"/>
    <property type="match status" value="1"/>
</dbReference>
<comment type="cofactor">
    <cofactor evidence="5">
        <name>a divalent metal cation</name>
        <dbReference type="ChEBI" id="CHEBI:60240"/>
    </cofactor>
    <text evidence="5">Binds 1 divalent metal cation per subunit.</text>
</comment>
<dbReference type="GO" id="GO:0005737">
    <property type="term" value="C:cytoplasm"/>
    <property type="evidence" value="ECO:0007669"/>
    <property type="project" value="UniProtKB-SubCell"/>
</dbReference>
<comment type="catalytic activity">
    <reaction evidence="1 5">
        <text>a ribonucleoside 5'-phosphate + H2O = a ribonucleoside + phosphate</text>
        <dbReference type="Rhea" id="RHEA:12484"/>
        <dbReference type="ChEBI" id="CHEBI:15377"/>
        <dbReference type="ChEBI" id="CHEBI:18254"/>
        <dbReference type="ChEBI" id="CHEBI:43474"/>
        <dbReference type="ChEBI" id="CHEBI:58043"/>
        <dbReference type="EC" id="3.1.3.5"/>
    </reaction>
</comment>
<keyword evidence="8" id="KW-1185">Reference proteome</keyword>
<dbReference type="Proteomes" id="UP000055060">
    <property type="component" value="Unassembled WGS sequence"/>
</dbReference>
<comment type="subcellular location">
    <subcellularLocation>
        <location evidence="5">Cytoplasm</location>
    </subcellularLocation>
</comment>
<keyword evidence="4 5" id="KW-0378">Hydrolase</keyword>
<comment type="similarity">
    <text evidence="2 5">Belongs to the SurE nucleotidase family.</text>
</comment>
<dbReference type="NCBIfam" id="TIGR00087">
    <property type="entry name" value="surE"/>
    <property type="match status" value="1"/>
</dbReference>
<evidence type="ECO:0000256" key="3">
    <source>
        <dbReference type="ARBA" id="ARBA00022723"/>
    </source>
</evidence>
<dbReference type="GO" id="GO:0046872">
    <property type="term" value="F:metal ion binding"/>
    <property type="evidence" value="ECO:0007669"/>
    <property type="project" value="UniProtKB-UniRule"/>
</dbReference>
<protein>
    <recommendedName>
        <fullName evidence="5">5'-nucleotidase SurE</fullName>
        <ecNumber evidence="5">3.1.3.5</ecNumber>
    </recommendedName>
    <alternativeName>
        <fullName evidence="5">Nucleoside 5'-monophosphate phosphohydrolase</fullName>
    </alternativeName>
</protein>
<dbReference type="EC" id="3.1.3.5" evidence="5"/>
<keyword evidence="3 5" id="KW-0479">Metal-binding</keyword>
<dbReference type="InterPro" id="IPR030048">
    <property type="entry name" value="SurE"/>
</dbReference>
<evidence type="ECO:0000259" key="6">
    <source>
        <dbReference type="Pfam" id="PF01975"/>
    </source>
</evidence>
<dbReference type="GO" id="GO:0000166">
    <property type="term" value="F:nucleotide binding"/>
    <property type="evidence" value="ECO:0007669"/>
    <property type="project" value="UniProtKB-KW"/>
</dbReference>
<feature type="binding site" evidence="5">
    <location>
        <position position="44"/>
    </location>
    <ligand>
        <name>a divalent metal cation</name>
        <dbReference type="ChEBI" id="CHEBI:60240"/>
    </ligand>
</feature>